<keyword evidence="2 3" id="KW-0819">tRNA processing</keyword>
<evidence type="ECO:0000256" key="2">
    <source>
        <dbReference type="ARBA" id="ARBA00022694"/>
    </source>
</evidence>
<dbReference type="PANTHER" id="PTHR20882">
    <property type="entry name" value="CYTOPLASMIC TRNA 2-THIOLATION PROTEIN 2"/>
    <property type="match status" value="1"/>
</dbReference>
<dbReference type="OrthoDB" id="25129at2759"/>
<keyword evidence="1 3" id="KW-0963">Cytoplasm</keyword>
<reference evidence="5" key="1">
    <citation type="submission" date="2025-08" db="UniProtKB">
        <authorList>
            <consortium name="RefSeq"/>
        </authorList>
    </citation>
    <scope>IDENTIFICATION</scope>
</reference>
<comment type="similarity">
    <text evidence="3">Belongs to the CTU2/NCS2 family.</text>
</comment>
<dbReference type="UniPathway" id="UPA00988"/>
<dbReference type="Proteomes" id="UP000189705">
    <property type="component" value="Unplaced"/>
</dbReference>
<dbReference type="GO" id="GO:0000049">
    <property type="term" value="F:tRNA binding"/>
    <property type="evidence" value="ECO:0007669"/>
    <property type="project" value="InterPro"/>
</dbReference>
<dbReference type="SUPFAM" id="SSF52402">
    <property type="entry name" value="Adenine nucleotide alpha hydrolases-like"/>
    <property type="match status" value="1"/>
</dbReference>
<gene>
    <name evidence="3 5" type="primary">CTU2</name>
    <name evidence="3" type="synonym">NCS2</name>
</gene>
<dbReference type="AlphaFoldDB" id="A0A1U7RY82"/>
<dbReference type="RefSeq" id="XP_006027939.1">
    <property type="nucleotide sequence ID" value="XM_006027877.3"/>
</dbReference>
<sequence length="511" mass="55707">MCQAGEDYGGCRAPPGRPHVSGAQKCMKCKEGAPVLVIRVGDAFCKACFREYFVHKFRAMLGKNRVIFPGEKVLLALSGGPSSSAMLRQVQEGLSRETAKRLRFVPGVIYVDEGAVCGQSPEEREDTLTRMQALLQASGFPHHLIHLEEVFELPSSILQHAPHAPSPPGSSYKAAVEGFIHQQRQGAAGTGDTMAPEGQVQERLAVLGMQEGAAASPEGLLPASALTEELRQLFGAVTTLTAKEELLQMLRTHLILHTARVRGYSKVMMGDSCTRVAVKLLTNLSLGRGAFLALDTGFMDDRHGDVAVVRPMREYTAKEVAFYNRLFGVPTVFMPALDTKVLEKPSIHRLVERFLYALQAEFPSTVSTVYRTGEKLSATPADTTAEPQRCLLCLCVLDTGVVEGSTLQALLISEELSRKRPSDPSPTRGGCCAGAGARRCCGSPPASGTKARADFLPLLCYGCRLTIKDMTCLEPLPPYIRSEAERRRRRATMKQEIQEYLLEDEAAEPKS</sequence>
<dbReference type="PANTHER" id="PTHR20882:SF14">
    <property type="entry name" value="CYTOPLASMIC TRNA 2-THIOLATION PROTEIN 2"/>
    <property type="match status" value="1"/>
</dbReference>
<organism evidence="4 5">
    <name type="scientific">Alligator sinensis</name>
    <name type="common">Chinese alligator</name>
    <dbReference type="NCBI Taxonomy" id="38654"/>
    <lineage>
        <taxon>Eukaryota</taxon>
        <taxon>Metazoa</taxon>
        <taxon>Chordata</taxon>
        <taxon>Craniata</taxon>
        <taxon>Vertebrata</taxon>
        <taxon>Euteleostomi</taxon>
        <taxon>Archelosauria</taxon>
        <taxon>Archosauria</taxon>
        <taxon>Crocodylia</taxon>
        <taxon>Alligatoridae</taxon>
        <taxon>Alligatorinae</taxon>
        <taxon>Alligator</taxon>
    </lineage>
</organism>
<dbReference type="eggNOG" id="KOG2594">
    <property type="taxonomic scope" value="Eukaryota"/>
</dbReference>
<keyword evidence="4" id="KW-1185">Reference proteome</keyword>
<dbReference type="Gene3D" id="3.40.50.620">
    <property type="entry name" value="HUPs"/>
    <property type="match status" value="1"/>
</dbReference>
<dbReference type="HAMAP" id="MF_03054">
    <property type="entry name" value="CTU2"/>
    <property type="match status" value="1"/>
</dbReference>
<evidence type="ECO:0000313" key="5">
    <source>
        <dbReference type="RefSeq" id="XP_006027939.1"/>
    </source>
</evidence>
<evidence type="ECO:0000256" key="1">
    <source>
        <dbReference type="ARBA" id="ARBA00022490"/>
    </source>
</evidence>
<dbReference type="GO" id="GO:0016779">
    <property type="term" value="F:nucleotidyltransferase activity"/>
    <property type="evidence" value="ECO:0007669"/>
    <property type="project" value="UniProtKB-UniRule"/>
</dbReference>
<name>A0A1U7RY82_ALLSI</name>
<dbReference type="InterPro" id="IPR014729">
    <property type="entry name" value="Rossmann-like_a/b/a_fold"/>
</dbReference>
<dbReference type="Pfam" id="PF10288">
    <property type="entry name" value="CTU2"/>
    <property type="match status" value="1"/>
</dbReference>
<dbReference type="InterPro" id="IPR019407">
    <property type="entry name" value="CTU2"/>
</dbReference>
<comment type="function">
    <text evidence="3">Plays a central role in 2-thiolation of mcm(5)S(2)U at tRNA wobble positions of tRNA(Lys), tRNA(Glu) and tRNA(Gln). May act by forming a heterodimer with CTU1/ATPBD3 that ligates sulfur from thiocarboxylated URM1 onto the uridine of tRNAs at wobble position.</text>
</comment>
<dbReference type="InParanoid" id="A0A1U7RY82"/>
<dbReference type="GO" id="GO:0032447">
    <property type="term" value="P:protein urmylation"/>
    <property type="evidence" value="ECO:0007669"/>
    <property type="project" value="UniProtKB-UniRule"/>
</dbReference>
<protein>
    <recommendedName>
        <fullName evidence="3">Cytoplasmic tRNA 2-thiolation protein 2</fullName>
    </recommendedName>
</protein>
<dbReference type="GO" id="GO:0016783">
    <property type="term" value="F:sulfurtransferase activity"/>
    <property type="evidence" value="ECO:0007669"/>
    <property type="project" value="TreeGrafter"/>
</dbReference>
<evidence type="ECO:0000256" key="3">
    <source>
        <dbReference type="HAMAP-Rule" id="MF_03054"/>
    </source>
</evidence>
<dbReference type="GO" id="GO:0002143">
    <property type="term" value="P:tRNA wobble position uridine thiolation"/>
    <property type="evidence" value="ECO:0007669"/>
    <property type="project" value="TreeGrafter"/>
</dbReference>
<dbReference type="CTD" id="348180"/>
<comment type="pathway">
    <text evidence="3">tRNA modification; 5-methoxycarbonylmethyl-2-thiouridine-tRNA biosynthesis.</text>
</comment>
<comment type="subcellular location">
    <subcellularLocation>
        <location evidence="3">Cytoplasm</location>
    </subcellularLocation>
</comment>
<dbReference type="KEGG" id="asn:102385120"/>
<dbReference type="FunCoup" id="A0A1U7RY82">
    <property type="interactions" value="736"/>
</dbReference>
<dbReference type="GO" id="GO:0005829">
    <property type="term" value="C:cytosol"/>
    <property type="evidence" value="ECO:0007669"/>
    <property type="project" value="TreeGrafter"/>
</dbReference>
<dbReference type="GeneID" id="102385120"/>
<dbReference type="STRING" id="38654.A0A1U7RY82"/>
<accession>A0A1U7RY82</accession>
<evidence type="ECO:0000313" key="4">
    <source>
        <dbReference type="Proteomes" id="UP000189705"/>
    </source>
</evidence>
<proteinExistence type="inferred from homology"/>